<keyword evidence="2" id="KW-0255">Endonuclease</keyword>
<evidence type="ECO:0000313" key="3">
    <source>
        <dbReference type="Proteomes" id="UP000422221"/>
    </source>
</evidence>
<gene>
    <name evidence="2" type="ORF">F3F73_12725</name>
</gene>
<name>A0A7J4XHT6_9BACE</name>
<dbReference type="RefSeq" id="WP_005927981.1">
    <property type="nucleotide sequence ID" value="NZ_CABKSE010000001.1"/>
</dbReference>
<dbReference type="Gene3D" id="3.60.10.10">
    <property type="entry name" value="Endonuclease/exonuclease/phosphatase"/>
    <property type="match status" value="1"/>
</dbReference>
<sequence>MKNLFLIFILLFTLDLNAQDTLRLKVMTYNLRFGELATIDQLAEHIKAFHPDFVALEEVDVNTQRSLAPHQNGKDMLSELAGKTNMFGLYGKTIHFSNGYYGIGILSKYPYINVTKIALPNPRPEIEPRVLLEALFEVGKKDTICFAATHLDVTDEKTRELQAECITDHFKSSPYPVIIGGDFNAEPNSGVIKNIMTRNWFDATDSAPTFPAWNPEVKLDYIYARPKKGWRLIRTQAVQSLLSDHLPIVAELEYIREQ</sequence>
<dbReference type="InterPro" id="IPR036691">
    <property type="entry name" value="Endo/exonu/phosph_ase_sf"/>
</dbReference>
<dbReference type="InterPro" id="IPR005135">
    <property type="entry name" value="Endo/exonuclease/phosphatase"/>
</dbReference>
<dbReference type="GO" id="GO:0004519">
    <property type="term" value="F:endonuclease activity"/>
    <property type="evidence" value="ECO:0007669"/>
    <property type="project" value="UniProtKB-KW"/>
</dbReference>
<dbReference type="GeneID" id="93115054"/>
<proteinExistence type="predicted"/>
<dbReference type="InterPro" id="IPR051916">
    <property type="entry name" value="GPI-anchor_lipid_remodeler"/>
</dbReference>
<dbReference type="GO" id="GO:0016020">
    <property type="term" value="C:membrane"/>
    <property type="evidence" value="ECO:0007669"/>
    <property type="project" value="GOC"/>
</dbReference>
<protein>
    <submittedName>
        <fullName evidence="2">Endonuclease</fullName>
    </submittedName>
</protein>
<dbReference type="GO" id="GO:0006506">
    <property type="term" value="P:GPI anchor biosynthetic process"/>
    <property type="evidence" value="ECO:0007669"/>
    <property type="project" value="TreeGrafter"/>
</dbReference>
<evidence type="ECO:0000259" key="1">
    <source>
        <dbReference type="Pfam" id="PF03372"/>
    </source>
</evidence>
<dbReference type="SUPFAM" id="SSF56219">
    <property type="entry name" value="DNase I-like"/>
    <property type="match status" value="1"/>
</dbReference>
<feature type="domain" description="Endonuclease/exonuclease/phosphatase" evidence="1">
    <location>
        <begin position="27"/>
        <end position="245"/>
    </location>
</feature>
<organism evidence="2 3">
    <name type="scientific">Bacteroides salyersiae</name>
    <dbReference type="NCBI Taxonomy" id="291644"/>
    <lineage>
        <taxon>Bacteria</taxon>
        <taxon>Pseudomonadati</taxon>
        <taxon>Bacteroidota</taxon>
        <taxon>Bacteroidia</taxon>
        <taxon>Bacteroidales</taxon>
        <taxon>Bacteroidaceae</taxon>
        <taxon>Bacteroides</taxon>
    </lineage>
</organism>
<evidence type="ECO:0000313" key="2">
    <source>
        <dbReference type="EMBL" id="KAA3763877.1"/>
    </source>
</evidence>
<dbReference type="EMBL" id="VWMK01000012">
    <property type="protein sequence ID" value="KAA3763877.1"/>
    <property type="molecule type" value="Genomic_DNA"/>
</dbReference>
<keyword evidence="2" id="KW-0540">Nuclease</keyword>
<dbReference type="PANTHER" id="PTHR14859:SF15">
    <property type="entry name" value="ENDONUCLEASE_EXONUCLEASE_PHOSPHATASE DOMAIN-CONTAINING PROTEIN"/>
    <property type="match status" value="1"/>
</dbReference>
<comment type="caution">
    <text evidence="2">The sequence shown here is derived from an EMBL/GenBank/DDBJ whole genome shotgun (WGS) entry which is preliminary data.</text>
</comment>
<dbReference type="PANTHER" id="PTHR14859">
    <property type="entry name" value="CALCOFLUOR WHITE HYPERSENSITIVE PROTEIN PRECURSOR"/>
    <property type="match status" value="1"/>
</dbReference>
<accession>A0A7J4XHT6</accession>
<dbReference type="Proteomes" id="UP000422221">
    <property type="component" value="Unassembled WGS sequence"/>
</dbReference>
<dbReference type="Pfam" id="PF03372">
    <property type="entry name" value="Exo_endo_phos"/>
    <property type="match status" value="1"/>
</dbReference>
<reference evidence="2 3" key="1">
    <citation type="journal article" date="2019" name="Nat. Med.">
        <title>A library of human gut bacterial isolates paired with longitudinal multiomics data enables mechanistic microbiome research.</title>
        <authorList>
            <person name="Poyet M."/>
            <person name="Groussin M."/>
            <person name="Gibbons S.M."/>
            <person name="Avila-Pacheco J."/>
            <person name="Jiang X."/>
            <person name="Kearney S.M."/>
            <person name="Perrotta A.R."/>
            <person name="Berdy B."/>
            <person name="Zhao S."/>
            <person name="Lieberman T.D."/>
            <person name="Swanson P.K."/>
            <person name="Smith M."/>
            <person name="Roesemann S."/>
            <person name="Alexander J.E."/>
            <person name="Rich S.A."/>
            <person name="Livny J."/>
            <person name="Vlamakis H."/>
            <person name="Clish C."/>
            <person name="Bullock K."/>
            <person name="Deik A."/>
            <person name="Scott J."/>
            <person name="Pierce K.A."/>
            <person name="Xavier R.J."/>
            <person name="Alm E.J."/>
        </authorList>
    </citation>
    <scope>NUCLEOTIDE SEQUENCE [LARGE SCALE GENOMIC DNA]</scope>
    <source>
        <strain evidence="2 3">BIOML-A10</strain>
    </source>
</reference>
<keyword evidence="2" id="KW-0378">Hydrolase</keyword>
<dbReference type="AlphaFoldDB" id="A0A7J4XHT6"/>